<keyword evidence="7" id="KW-0411">Iron-sulfur</keyword>
<dbReference type="Gene3D" id="1.10.1670.10">
    <property type="entry name" value="Helix-hairpin-Helix base-excision DNA repair enzymes (C-terminal)"/>
    <property type="match status" value="1"/>
</dbReference>
<feature type="region of interest" description="Disordered" evidence="10">
    <location>
        <begin position="705"/>
        <end position="766"/>
    </location>
</feature>
<keyword evidence="8" id="KW-0238">DNA-binding</keyword>
<gene>
    <name evidence="12" type="ORF">CARUB_v10012825mg</name>
</gene>
<evidence type="ECO:0000256" key="4">
    <source>
        <dbReference type="ARBA" id="ARBA00022485"/>
    </source>
</evidence>
<accession>R0G2P1</accession>
<dbReference type="GO" id="GO:0141166">
    <property type="term" value="P:chromosomal 5-methylcytosine DNA demethylation pathway"/>
    <property type="evidence" value="ECO:0007669"/>
    <property type="project" value="InterPro"/>
</dbReference>
<evidence type="ECO:0000313" key="12">
    <source>
        <dbReference type="EMBL" id="EOA29576.1"/>
    </source>
</evidence>
<keyword evidence="4" id="KW-0004">4Fe-4S</keyword>
<dbReference type="CDD" id="cd00056">
    <property type="entry name" value="ENDO3c"/>
    <property type="match status" value="1"/>
</dbReference>
<dbReference type="SMART" id="SM00478">
    <property type="entry name" value="ENDO3c"/>
    <property type="match status" value="1"/>
</dbReference>
<feature type="domain" description="HhH-GPD" evidence="11">
    <location>
        <begin position="786"/>
        <end position="948"/>
    </location>
</feature>
<feature type="compositionally biased region" description="Basic and acidic residues" evidence="10">
    <location>
        <begin position="166"/>
        <end position="180"/>
    </location>
</feature>
<dbReference type="GO" id="GO:0019104">
    <property type="term" value="F:DNA N-glycosylase activity"/>
    <property type="evidence" value="ECO:0007669"/>
    <property type="project" value="InterPro"/>
</dbReference>
<evidence type="ECO:0000256" key="3">
    <source>
        <dbReference type="ARBA" id="ARBA00005646"/>
    </source>
</evidence>
<feature type="compositionally biased region" description="Basic residues" evidence="10">
    <location>
        <begin position="207"/>
        <end position="216"/>
    </location>
</feature>
<dbReference type="SUPFAM" id="SSF48150">
    <property type="entry name" value="DNA-glycosylase"/>
    <property type="match status" value="1"/>
</dbReference>
<dbReference type="InterPro" id="IPR003651">
    <property type="entry name" value="Endonuclease3_FeS-loop_motif"/>
</dbReference>
<dbReference type="GO" id="GO:0006284">
    <property type="term" value="P:base-excision repair"/>
    <property type="evidence" value="ECO:0007669"/>
    <property type="project" value="InterPro"/>
</dbReference>
<feature type="compositionally biased region" description="Polar residues" evidence="10">
    <location>
        <begin position="705"/>
        <end position="717"/>
    </location>
</feature>
<dbReference type="Pfam" id="PF15628">
    <property type="entry name" value="RRM_DME"/>
    <property type="match status" value="1"/>
</dbReference>
<comment type="similarity">
    <text evidence="3">Belongs to the DNA glycosylase family. DEMETER subfamily.</text>
</comment>
<keyword evidence="13" id="KW-1185">Reference proteome</keyword>
<evidence type="ECO:0000313" key="13">
    <source>
        <dbReference type="Proteomes" id="UP000029121"/>
    </source>
</evidence>
<name>R0G2P1_9BRAS</name>
<feature type="compositionally biased region" description="Low complexity" evidence="10">
    <location>
        <begin position="643"/>
        <end position="657"/>
    </location>
</feature>
<keyword evidence="5" id="KW-0479">Metal-binding</keyword>
<proteinExistence type="inferred from homology"/>
<reference evidence="13" key="1">
    <citation type="journal article" date="2013" name="Nat. Genet.">
        <title>The Capsella rubella genome and the genomic consequences of rapid mating system evolution.</title>
        <authorList>
            <person name="Slotte T."/>
            <person name="Hazzouri K.M."/>
            <person name="Agren J.A."/>
            <person name="Koenig D."/>
            <person name="Maumus F."/>
            <person name="Guo Y.L."/>
            <person name="Steige K."/>
            <person name="Platts A.E."/>
            <person name="Escobar J.S."/>
            <person name="Newman L.K."/>
            <person name="Wang W."/>
            <person name="Mandakova T."/>
            <person name="Vello E."/>
            <person name="Smith L.M."/>
            <person name="Henz S.R."/>
            <person name="Steffen J."/>
            <person name="Takuno S."/>
            <person name="Brandvain Y."/>
            <person name="Coop G."/>
            <person name="Andolfatto P."/>
            <person name="Hu T.T."/>
            <person name="Blanchette M."/>
            <person name="Clark R.M."/>
            <person name="Quesneville H."/>
            <person name="Nordborg M."/>
            <person name="Gaut B.S."/>
            <person name="Lysak M.A."/>
            <person name="Jenkins J."/>
            <person name="Grimwood J."/>
            <person name="Chapman J."/>
            <person name="Prochnik S."/>
            <person name="Shu S."/>
            <person name="Rokhsar D."/>
            <person name="Schmutz J."/>
            <person name="Weigel D."/>
            <person name="Wright S.I."/>
        </authorList>
    </citation>
    <scope>NUCLEOTIDE SEQUENCE [LARGE SCALE GENOMIC DNA]</scope>
    <source>
        <strain evidence="13">cv. Monte Gargano</strain>
    </source>
</reference>
<dbReference type="GO" id="GO:0005634">
    <property type="term" value="C:nucleus"/>
    <property type="evidence" value="ECO:0007669"/>
    <property type="project" value="UniProtKB-SubCell"/>
</dbReference>
<feature type="compositionally biased region" description="Basic residues" evidence="10">
    <location>
        <begin position="746"/>
        <end position="762"/>
    </location>
</feature>
<dbReference type="Proteomes" id="UP000029121">
    <property type="component" value="Unassembled WGS sequence"/>
</dbReference>
<evidence type="ECO:0000256" key="2">
    <source>
        <dbReference type="ARBA" id="ARBA00004123"/>
    </source>
</evidence>
<dbReference type="GO" id="GO:0035514">
    <property type="term" value="F:DNA demethylase activity"/>
    <property type="evidence" value="ECO:0007669"/>
    <property type="project" value="InterPro"/>
</dbReference>
<feature type="compositionally biased region" description="Basic and acidic residues" evidence="10">
    <location>
        <begin position="718"/>
        <end position="730"/>
    </location>
</feature>
<dbReference type="GO" id="GO:0003677">
    <property type="term" value="F:DNA binding"/>
    <property type="evidence" value="ECO:0007669"/>
    <property type="project" value="UniProtKB-KW"/>
</dbReference>
<feature type="region of interest" description="Disordered" evidence="10">
    <location>
        <begin position="145"/>
        <end position="260"/>
    </location>
</feature>
<evidence type="ECO:0000256" key="5">
    <source>
        <dbReference type="ARBA" id="ARBA00022723"/>
    </source>
</evidence>
<sequence>MEGEVRKYRERQARVQRGLVIQEQPIFQNMQHNQVPESDRRRLSLENLPGLYNLSCSQLLALANNTLGTSSSVGASPSSQYLMDFWIDSSSMESNPLISNPGSSLGINTGIPGERTMQTPQHDVPTPQKFLCDLNLTPEEMVSTSFQPTEPEIPPVTLDTPGTRLSETDQKPHDPIKKSILETGSPSGVKRRKRPRIDENAQLKTPASKRKKIRPKVVREAKTNEASSKSGIKKPSVSAATATKPSEESSYIRPKRSRKRSVRLDFDLQDEDQEYCGLDFPSEYRTGGEGPTLGLFGSIPKGRRKKRIHANKRQQKINPSSERGNDCLSSTLSLVNTGPAAFSESEEDIASNSHIYQSLGRKRSRLVTIPRNFGSLAKLLESIVPSKCSLPLLNVSEIQPKVPRKKRRQRDPLASQLNARILHREWQSPKPKVTSFAEMWIRSMELDSVTKKLQELDINKKFQESALVLYQTLYEEQRVLIKYSKKQLPKVDIDPETNRVFKLLMSSINNDGVDGLDEDKRKWWKDERNVFHERANSFIARMSIVQGDRTFSRWKGSVVDSVVGVFLTQNVADHSSSSAYMDLAAEFPVNWNFNKRSSLEEWGSSATSNPRIRKSTCVIIEEIDDDDDEDGTDAVCAHESSKTSDSSMSSTNQSTMTLLDPSAGTSTSSHCELNLNEVPHEVENCDVDALTNKFYEEIQVQHMSSHQQELDSTLQAQDQEKNTRKEVVKNKEKKKPTTSRPVGRPPKNKVKESKKKSKKPAKSKLEDSFDWDSLRKQVESGGKKRERTERTLDTVDWDALRGSSVNKIAAIIIKRGMNNMLAKRIKDFLNRLVEEHGSIDLEWLRDVPPDKAKEYLLSINGLGLKSVECVRLLSLHQIAFPVDTNVGRIAVRLGWVPLQPLPDQLQMHLLELYPVLNSVQKYLWPRLCKLDQKTLYELHYHMITFGKVFCTKLKPNCKACPMKAECRHYASAQRARLALPEPEVSDRTTVMLYERRYKRNPFVVNFRPSLLFSQENEQEAQRCEPIIEEPASPEPEYTMPDIEDYPWDNNNVAMSTILENDPWEDKDIIPTIMLNKEAVTSTDLVVLSTQAAAIPTRKLKIMEKLRTEHLVYELPDYHSILQGFERREDEDIVPYLLAIWTPGETENSIQLPKQRCEFQGDNSTLCHEKKCFECNKIREEQSQIVRGTILIPCRTAMRGGFPLNGTYFQTNEVFADHGSSINPIHVPRELIWKLPQRIAYFGSSVSSICKGLTVENIRENFKSGYVCVRGFDRVNRKSKTLAKRLHCTKSKHN</sequence>
<keyword evidence="9" id="KW-0539">Nucleus</keyword>
<dbReference type="eggNOG" id="ENOG502QQKH">
    <property type="taxonomic scope" value="Eukaryota"/>
</dbReference>
<dbReference type="PANTHER" id="PTHR46213:SF13">
    <property type="entry name" value="DEMETER-LIKE PROTEIN 2-RELATED"/>
    <property type="match status" value="1"/>
</dbReference>
<protein>
    <recommendedName>
        <fullName evidence="11">HhH-GPD domain-containing protein</fullName>
    </recommendedName>
</protein>
<evidence type="ECO:0000259" key="11">
    <source>
        <dbReference type="SMART" id="SM00478"/>
    </source>
</evidence>
<evidence type="ECO:0000256" key="1">
    <source>
        <dbReference type="ARBA" id="ARBA00001966"/>
    </source>
</evidence>
<dbReference type="Pfam" id="PF15629">
    <property type="entry name" value="Perm-CXXC"/>
    <property type="match status" value="1"/>
</dbReference>
<dbReference type="InterPro" id="IPR011257">
    <property type="entry name" value="DNA_glycosylase"/>
</dbReference>
<dbReference type="EMBL" id="KB870807">
    <property type="protein sequence ID" value="EOA29576.1"/>
    <property type="molecule type" value="Genomic_DNA"/>
</dbReference>
<dbReference type="GO" id="GO:0046872">
    <property type="term" value="F:metal ion binding"/>
    <property type="evidence" value="ECO:0007669"/>
    <property type="project" value="UniProtKB-KW"/>
</dbReference>
<dbReference type="KEGG" id="crb:17893830"/>
<dbReference type="SMART" id="SM00525">
    <property type="entry name" value="FES"/>
    <property type="match status" value="1"/>
</dbReference>
<evidence type="ECO:0000256" key="10">
    <source>
        <dbReference type="SAM" id="MobiDB-lite"/>
    </source>
</evidence>
<dbReference type="PANTHER" id="PTHR46213">
    <property type="entry name" value="TRANSCRIPTIONAL ACTIVATOR DEMETER"/>
    <property type="match status" value="1"/>
</dbReference>
<dbReference type="InterPro" id="IPR028925">
    <property type="entry name" value="RRM_DME"/>
</dbReference>
<comment type="cofactor">
    <cofactor evidence="1">
        <name>[4Fe-4S] cluster</name>
        <dbReference type="ChEBI" id="CHEBI:49883"/>
    </cofactor>
</comment>
<evidence type="ECO:0000256" key="8">
    <source>
        <dbReference type="ARBA" id="ARBA00023125"/>
    </source>
</evidence>
<dbReference type="STRING" id="81985.R0G2P1"/>
<dbReference type="OrthoDB" id="5607at2759"/>
<feature type="compositionally biased region" description="Acidic residues" evidence="10">
    <location>
        <begin position="623"/>
        <end position="632"/>
    </location>
</feature>
<dbReference type="InterPro" id="IPR003265">
    <property type="entry name" value="HhH-GPD_domain"/>
</dbReference>
<dbReference type="InterPro" id="IPR044811">
    <property type="entry name" value="DME/ROS1"/>
</dbReference>
<keyword evidence="6" id="KW-0408">Iron</keyword>
<evidence type="ECO:0000256" key="9">
    <source>
        <dbReference type="ARBA" id="ARBA00023242"/>
    </source>
</evidence>
<comment type="subcellular location">
    <subcellularLocation>
        <location evidence="2">Nucleus</location>
    </subcellularLocation>
</comment>
<evidence type="ECO:0000256" key="7">
    <source>
        <dbReference type="ARBA" id="ARBA00023014"/>
    </source>
</evidence>
<dbReference type="GO" id="GO:0051539">
    <property type="term" value="F:4 iron, 4 sulfur cluster binding"/>
    <property type="evidence" value="ECO:0007669"/>
    <property type="project" value="UniProtKB-KW"/>
</dbReference>
<dbReference type="InterPro" id="IPR028924">
    <property type="entry name" value="Perm-CXXC"/>
</dbReference>
<evidence type="ECO:0000256" key="6">
    <source>
        <dbReference type="ARBA" id="ARBA00023004"/>
    </source>
</evidence>
<dbReference type="InterPro" id="IPR023170">
    <property type="entry name" value="HhH_base_excis_C"/>
</dbReference>
<feature type="region of interest" description="Disordered" evidence="10">
    <location>
        <begin position="623"/>
        <end position="670"/>
    </location>
</feature>
<organism evidence="12 13">
    <name type="scientific">Capsella rubella</name>
    <dbReference type="NCBI Taxonomy" id="81985"/>
    <lineage>
        <taxon>Eukaryota</taxon>
        <taxon>Viridiplantae</taxon>
        <taxon>Streptophyta</taxon>
        <taxon>Embryophyta</taxon>
        <taxon>Tracheophyta</taxon>
        <taxon>Spermatophyta</taxon>
        <taxon>Magnoliopsida</taxon>
        <taxon>eudicotyledons</taxon>
        <taxon>Gunneridae</taxon>
        <taxon>Pentapetalae</taxon>
        <taxon>rosids</taxon>
        <taxon>malvids</taxon>
        <taxon>Brassicales</taxon>
        <taxon>Brassicaceae</taxon>
        <taxon>Camelineae</taxon>
        <taxon>Capsella</taxon>
    </lineage>
</organism>